<accession>A0A0N4Y518</accession>
<dbReference type="AlphaFoldDB" id="A0A0N4Y518"/>
<keyword evidence="2" id="KW-1185">Reference proteome</keyword>
<evidence type="ECO:0000313" key="3">
    <source>
        <dbReference type="WBParaSite" id="NBR_0001105001-mRNA-1"/>
    </source>
</evidence>
<dbReference type="Proteomes" id="UP000271162">
    <property type="component" value="Unassembled WGS sequence"/>
</dbReference>
<protein>
    <submittedName>
        <fullName evidence="3">Secreted protein</fullName>
    </submittedName>
</protein>
<reference evidence="3" key="1">
    <citation type="submission" date="2017-02" db="UniProtKB">
        <authorList>
            <consortium name="WormBaseParasite"/>
        </authorList>
    </citation>
    <scope>IDENTIFICATION</scope>
</reference>
<dbReference type="OrthoDB" id="10550524at2759"/>
<organism evidence="3">
    <name type="scientific">Nippostrongylus brasiliensis</name>
    <name type="common">Rat hookworm</name>
    <dbReference type="NCBI Taxonomy" id="27835"/>
    <lineage>
        <taxon>Eukaryota</taxon>
        <taxon>Metazoa</taxon>
        <taxon>Ecdysozoa</taxon>
        <taxon>Nematoda</taxon>
        <taxon>Chromadorea</taxon>
        <taxon>Rhabditida</taxon>
        <taxon>Rhabditina</taxon>
        <taxon>Rhabditomorpha</taxon>
        <taxon>Strongyloidea</taxon>
        <taxon>Heligmosomidae</taxon>
        <taxon>Nippostrongylus</taxon>
    </lineage>
</organism>
<reference evidence="1 2" key="2">
    <citation type="submission" date="2018-11" db="EMBL/GenBank/DDBJ databases">
        <authorList>
            <consortium name="Pathogen Informatics"/>
        </authorList>
    </citation>
    <scope>NUCLEOTIDE SEQUENCE [LARGE SCALE GENOMIC DNA]</scope>
</reference>
<evidence type="ECO:0000313" key="1">
    <source>
        <dbReference type="EMBL" id="VDL74640.1"/>
    </source>
</evidence>
<name>A0A0N4Y518_NIPBR</name>
<dbReference type="EMBL" id="UYSL01020446">
    <property type="protein sequence ID" value="VDL74640.1"/>
    <property type="molecule type" value="Genomic_DNA"/>
</dbReference>
<dbReference type="WBParaSite" id="NBR_0001105001-mRNA-1">
    <property type="protein sequence ID" value="NBR_0001105001-mRNA-1"/>
    <property type="gene ID" value="NBR_0001105001"/>
</dbReference>
<sequence length="108" mass="11982">MERRRTRRCSLPLIVSPLPVTSAGPLARPAHVIWRSTSYRRATCVEEQLMVPTLAIRRRSPSKSKRVGSHLGHFSPPVTTGCSGFAFELTTPDDRPSSMNASYTVSWA</sequence>
<gene>
    <name evidence="1" type="ORF">NBR_LOCUS11051</name>
</gene>
<proteinExistence type="predicted"/>
<evidence type="ECO:0000313" key="2">
    <source>
        <dbReference type="Proteomes" id="UP000271162"/>
    </source>
</evidence>